<accession>A0AAQ3TK93</accession>
<name>A0AAQ3TK93_PASNO</name>
<evidence type="ECO:0000313" key="2">
    <source>
        <dbReference type="Proteomes" id="UP001341281"/>
    </source>
</evidence>
<dbReference type="Proteomes" id="UP001341281">
    <property type="component" value="Chromosome 05"/>
</dbReference>
<reference evidence="1 2" key="1">
    <citation type="submission" date="2024-02" db="EMBL/GenBank/DDBJ databases">
        <title>High-quality chromosome-scale genome assembly of Pensacola bahiagrass (Paspalum notatum Flugge var. saurae).</title>
        <authorList>
            <person name="Vega J.M."/>
            <person name="Podio M."/>
            <person name="Orjuela J."/>
            <person name="Siena L.A."/>
            <person name="Pessino S.C."/>
            <person name="Combes M.C."/>
            <person name="Mariac C."/>
            <person name="Albertini E."/>
            <person name="Pupilli F."/>
            <person name="Ortiz J.P.A."/>
            <person name="Leblanc O."/>
        </authorList>
    </citation>
    <scope>NUCLEOTIDE SEQUENCE [LARGE SCALE GENOMIC DNA]</scope>
    <source>
        <strain evidence="1">R1</strain>
        <tissue evidence="1">Leaf</tissue>
    </source>
</reference>
<dbReference type="AlphaFoldDB" id="A0AAQ3TK93"/>
<gene>
    <name evidence="1" type="ORF">U9M48_023694</name>
</gene>
<keyword evidence="2" id="KW-1185">Reference proteome</keyword>
<protein>
    <submittedName>
        <fullName evidence="1">Uncharacterized protein</fullName>
    </submittedName>
</protein>
<organism evidence="1 2">
    <name type="scientific">Paspalum notatum var. saurae</name>
    <dbReference type="NCBI Taxonomy" id="547442"/>
    <lineage>
        <taxon>Eukaryota</taxon>
        <taxon>Viridiplantae</taxon>
        <taxon>Streptophyta</taxon>
        <taxon>Embryophyta</taxon>
        <taxon>Tracheophyta</taxon>
        <taxon>Spermatophyta</taxon>
        <taxon>Magnoliopsida</taxon>
        <taxon>Liliopsida</taxon>
        <taxon>Poales</taxon>
        <taxon>Poaceae</taxon>
        <taxon>PACMAD clade</taxon>
        <taxon>Panicoideae</taxon>
        <taxon>Andropogonodae</taxon>
        <taxon>Paspaleae</taxon>
        <taxon>Paspalinae</taxon>
        <taxon>Paspalum</taxon>
    </lineage>
</organism>
<sequence length="125" mass="13892">MGQGVQRWIGLWATWRASEDCVEAKKMKSSSWLSVPDISVFNHRTSGGEKESLGNAWAHIMTLASSGPHIAIPEPMFLKHFYVGLNPKTKEFLDGASRGSFLHLMPKEGRAILENTPFKPPDEPS</sequence>
<dbReference type="EMBL" id="CP144749">
    <property type="protein sequence ID" value="WVZ75659.1"/>
    <property type="molecule type" value="Genomic_DNA"/>
</dbReference>
<evidence type="ECO:0000313" key="1">
    <source>
        <dbReference type="EMBL" id="WVZ75659.1"/>
    </source>
</evidence>
<proteinExistence type="predicted"/>